<feature type="domain" description="tRNA-specific 2-thiouridylase MnmA-like central" evidence="12">
    <location>
        <begin position="213"/>
        <end position="277"/>
    </location>
</feature>
<dbReference type="RefSeq" id="WP_154459047.1">
    <property type="nucleotide sequence ID" value="NZ_JBJEEW010000071.1"/>
</dbReference>
<feature type="binding site" evidence="10">
    <location>
        <position position="131"/>
    </location>
    <ligand>
        <name>ATP</name>
        <dbReference type="ChEBI" id="CHEBI:30616"/>
    </ligand>
</feature>
<keyword evidence="6 10" id="KW-0694">RNA-binding</keyword>
<proteinExistence type="inferred from homology"/>
<feature type="site" description="Interaction with tRNA" evidence="10">
    <location>
        <position position="346"/>
    </location>
</feature>
<keyword evidence="7 10" id="KW-1015">Disulfide bond</keyword>
<reference evidence="13 14" key="1">
    <citation type="submission" date="2019-08" db="EMBL/GenBank/DDBJ databases">
        <title>In-depth cultivation of the pig gut microbiome towards novel bacterial diversity and tailored functional studies.</title>
        <authorList>
            <person name="Wylensek D."/>
            <person name="Hitch T.C.A."/>
            <person name="Clavel T."/>
        </authorList>
    </citation>
    <scope>NUCLEOTIDE SEQUENCE [LARGE SCALE GENOMIC DNA]</scope>
    <source>
        <strain evidence="13 14">LKV-178-WT-2G</strain>
    </source>
</reference>
<dbReference type="Gene3D" id="2.40.30.10">
    <property type="entry name" value="Translation factors"/>
    <property type="match status" value="1"/>
</dbReference>
<comment type="subcellular location">
    <subcellularLocation>
        <location evidence="10">Cytoplasm</location>
    </subcellularLocation>
</comment>
<evidence type="ECO:0000256" key="9">
    <source>
        <dbReference type="ARBA" id="ARBA00056575"/>
    </source>
</evidence>
<dbReference type="EMBL" id="VUMM01000001">
    <property type="protein sequence ID" value="MSS00572.1"/>
    <property type="molecule type" value="Genomic_DNA"/>
</dbReference>
<dbReference type="NCBIfam" id="TIGR00420">
    <property type="entry name" value="trmU"/>
    <property type="match status" value="1"/>
</dbReference>
<dbReference type="PANTHER" id="PTHR11933">
    <property type="entry name" value="TRNA 5-METHYLAMINOMETHYL-2-THIOURIDYLATE -METHYLTRANSFERASE"/>
    <property type="match status" value="1"/>
</dbReference>
<evidence type="ECO:0000259" key="11">
    <source>
        <dbReference type="Pfam" id="PF20258"/>
    </source>
</evidence>
<comment type="function">
    <text evidence="9 10">Catalyzes the 2-thiolation of uridine at the wobble position (U34) of tRNA, leading to the formation of s(2)U34.</text>
</comment>
<feature type="region of interest" description="Interaction with tRNA" evidence="10">
    <location>
        <begin position="153"/>
        <end position="155"/>
    </location>
</feature>
<name>A0A7X2T2N9_9FIRM</name>
<dbReference type="CDD" id="cd01998">
    <property type="entry name" value="MnmA_TRMU-like"/>
    <property type="match status" value="1"/>
</dbReference>
<comment type="catalytic activity">
    <reaction evidence="8 10">
        <text>S-sulfanyl-L-cysteinyl-[protein] + uridine(34) in tRNA + AH2 + ATP = 2-thiouridine(34) in tRNA + L-cysteinyl-[protein] + A + AMP + diphosphate + H(+)</text>
        <dbReference type="Rhea" id="RHEA:47032"/>
        <dbReference type="Rhea" id="RHEA-COMP:10131"/>
        <dbReference type="Rhea" id="RHEA-COMP:11726"/>
        <dbReference type="Rhea" id="RHEA-COMP:11727"/>
        <dbReference type="Rhea" id="RHEA-COMP:11728"/>
        <dbReference type="ChEBI" id="CHEBI:13193"/>
        <dbReference type="ChEBI" id="CHEBI:15378"/>
        <dbReference type="ChEBI" id="CHEBI:17499"/>
        <dbReference type="ChEBI" id="CHEBI:29950"/>
        <dbReference type="ChEBI" id="CHEBI:30616"/>
        <dbReference type="ChEBI" id="CHEBI:33019"/>
        <dbReference type="ChEBI" id="CHEBI:61963"/>
        <dbReference type="ChEBI" id="CHEBI:65315"/>
        <dbReference type="ChEBI" id="CHEBI:87170"/>
        <dbReference type="ChEBI" id="CHEBI:456215"/>
        <dbReference type="EC" id="2.8.1.13"/>
    </reaction>
</comment>
<dbReference type="InterPro" id="IPR023382">
    <property type="entry name" value="MnmA-like_central_sf"/>
</dbReference>
<organism evidence="13 14">
    <name type="scientific">Floccifex porci</name>
    <dbReference type="NCBI Taxonomy" id="2606629"/>
    <lineage>
        <taxon>Bacteria</taxon>
        <taxon>Bacillati</taxon>
        <taxon>Bacillota</taxon>
        <taxon>Erysipelotrichia</taxon>
        <taxon>Erysipelotrichales</taxon>
        <taxon>Erysipelotrichaceae</taxon>
        <taxon>Floccifex</taxon>
    </lineage>
</organism>
<evidence type="ECO:0000256" key="2">
    <source>
        <dbReference type="ARBA" id="ARBA00022679"/>
    </source>
</evidence>
<keyword evidence="1 10" id="KW-0820">tRNA-binding</keyword>
<feature type="binding site" evidence="10">
    <location>
        <position position="32"/>
    </location>
    <ligand>
        <name>ATP</name>
        <dbReference type="ChEBI" id="CHEBI:30616"/>
    </ligand>
</feature>
<dbReference type="SUPFAM" id="SSF52402">
    <property type="entry name" value="Adenine nucleotide alpha hydrolases-like"/>
    <property type="match status" value="1"/>
</dbReference>
<evidence type="ECO:0000256" key="1">
    <source>
        <dbReference type="ARBA" id="ARBA00022555"/>
    </source>
</evidence>
<dbReference type="Gene3D" id="2.30.30.280">
    <property type="entry name" value="Adenine nucleotide alpha hydrolases-like domains"/>
    <property type="match status" value="1"/>
</dbReference>
<dbReference type="InterPro" id="IPR014729">
    <property type="entry name" value="Rossmann-like_a/b/a_fold"/>
</dbReference>
<dbReference type="GO" id="GO:0005524">
    <property type="term" value="F:ATP binding"/>
    <property type="evidence" value="ECO:0007669"/>
    <property type="project" value="UniProtKB-KW"/>
</dbReference>
<feature type="binding site" evidence="10">
    <location>
        <begin position="6"/>
        <end position="13"/>
    </location>
    <ligand>
        <name>ATP</name>
        <dbReference type="ChEBI" id="CHEBI:30616"/>
    </ligand>
</feature>
<dbReference type="Pfam" id="PF20258">
    <property type="entry name" value="tRNA_Me_trans_C"/>
    <property type="match status" value="1"/>
</dbReference>
<keyword evidence="4 10" id="KW-0547">Nucleotide-binding</keyword>
<dbReference type="Pfam" id="PF03054">
    <property type="entry name" value="tRNA_Me_trans"/>
    <property type="match status" value="1"/>
</dbReference>
<feature type="region of interest" description="Interaction with tRNA" evidence="10">
    <location>
        <begin position="313"/>
        <end position="314"/>
    </location>
</feature>
<evidence type="ECO:0000256" key="3">
    <source>
        <dbReference type="ARBA" id="ARBA00022694"/>
    </source>
</evidence>
<dbReference type="InterPro" id="IPR046884">
    <property type="entry name" value="MnmA-like_central"/>
</dbReference>
<dbReference type="Pfam" id="PF20259">
    <property type="entry name" value="tRNA_Me_trans_M"/>
    <property type="match status" value="1"/>
</dbReference>
<feature type="domain" description="tRNA-specific 2-thiouridylase MnmA-like C-terminal" evidence="11">
    <location>
        <begin position="287"/>
        <end position="362"/>
    </location>
</feature>
<feature type="active site" description="Cysteine persulfide intermediate" evidence="10">
    <location>
        <position position="204"/>
    </location>
</feature>
<evidence type="ECO:0000313" key="13">
    <source>
        <dbReference type="EMBL" id="MSS00572.1"/>
    </source>
</evidence>
<gene>
    <name evidence="10 13" type="primary">mnmA</name>
    <name evidence="13" type="ORF">FYJ50_00325</name>
</gene>
<comment type="similarity">
    <text evidence="10">Belongs to the MnmA/TRMU family.</text>
</comment>
<feature type="site" description="Interaction with tRNA" evidence="10">
    <location>
        <position position="132"/>
    </location>
</feature>
<keyword evidence="14" id="KW-1185">Reference proteome</keyword>
<keyword evidence="2 10" id="KW-0808">Transferase</keyword>
<feature type="region of interest" description="Interaction with target base in tRNA" evidence="10">
    <location>
        <begin position="102"/>
        <end position="104"/>
    </location>
</feature>
<evidence type="ECO:0000256" key="5">
    <source>
        <dbReference type="ARBA" id="ARBA00022840"/>
    </source>
</evidence>
<dbReference type="EC" id="2.8.1.13" evidence="10"/>
<dbReference type="NCBIfam" id="NF001138">
    <property type="entry name" value="PRK00143.1"/>
    <property type="match status" value="1"/>
</dbReference>
<dbReference type="InterPro" id="IPR046885">
    <property type="entry name" value="MnmA-like_C"/>
</dbReference>
<evidence type="ECO:0000259" key="12">
    <source>
        <dbReference type="Pfam" id="PF20259"/>
    </source>
</evidence>
<dbReference type="FunFam" id="3.40.50.620:FF:000115">
    <property type="entry name" value="tRNA-specific 2-thiouridylase MnmA"/>
    <property type="match status" value="1"/>
</dbReference>
<dbReference type="HAMAP" id="MF_00144">
    <property type="entry name" value="tRNA_thiouridyl_MnmA"/>
    <property type="match status" value="1"/>
</dbReference>
<dbReference type="GO" id="GO:0005737">
    <property type="term" value="C:cytoplasm"/>
    <property type="evidence" value="ECO:0007669"/>
    <property type="project" value="UniProtKB-SubCell"/>
</dbReference>
<dbReference type="InterPro" id="IPR004506">
    <property type="entry name" value="MnmA-like"/>
</dbReference>
<dbReference type="FunFam" id="2.30.30.280:FF:000001">
    <property type="entry name" value="tRNA-specific 2-thiouridylase MnmA"/>
    <property type="match status" value="1"/>
</dbReference>
<keyword evidence="3 10" id="KW-0819">tRNA processing</keyword>
<comment type="caution">
    <text evidence="13">The sequence shown here is derived from an EMBL/GenBank/DDBJ whole genome shotgun (WGS) entry which is preliminary data.</text>
</comment>
<evidence type="ECO:0000256" key="6">
    <source>
        <dbReference type="ARBA" id="ARBA00022884"/>
    </source>
</evidence>
<evidence type="ECO:0000256" key="4">
    <source>
        <dbReference type="ARBA" id="ARBA00022741"/>
    </source>
</evidence>
<evidence type="ECO:0000256" key="7">
    <source>
        <dbReference type="ARBA" id="ARBA00023157"/>
    </source>
</evidence>
<sequence>MKILVGLSGGVDSAIAAYLLKEQGYDVTCCFMRNWDSYANNDIEGNPTILEDTCPQEQDYMDALAVAKHLGLQLLRVDFIKEYWDHVFQTFLNEYEKGRTPNPDILCNKYIKFDSFFNYAKDNGFDIVATGHYASTTNIDGFNYLTRAKDTNKDQTYFLCQVNKEAIQKTMFPLGNLIKPQVRKYALDLNLESVATKKDSTGICFIGERDFRKFLTNYLPSKEGKIVDIDTGKVVGEHIGVLYYTIGQRKGLNIDHAAGPWFVVGKDVKKNILFVCHQTKKEWLYSTSCIVKDVNWILPQDYNIPGKCTAKFRYRQPDQDVYLKYIDPKTVILSYPQKIASVTCGQEAVFYDGNICMGGGVIEQVFIDDVDLNEKILMTYKEKLNGKH</sequence>
<evidence type="ECO:0000313" key="14">
    <source>
        <dbReference type="Proteomes" id="UP000470082"/>
    </source>
</evidence>
<keyword evidence="10" id="KW-0963">Cytoplasm</keyword>
<evidence type="ECO:0000256" key="10">
    <source>
        <dbReference type="HAMAP-Rule" id="MF_00144"/>
    </source>
</evidence>
<feature type="active site" description="Nucleophile" evidence="10">
    <location>
        <position position="107"/>
    </location>
</feature>
<dbReference type="GO" id="GO:0002143">
    <property type="term" value="P:tRNA wobble position uridine thiolation"/>
    <property type="evidence" value="ECO:0007669"/>
    <property type="project" value="TreeGrafter"/>
</dbReference>
<dbReference type="PANTHER" id="PTHR11933:SF5">
    <property type="entry name" value="MITOCHONDRIAL TRNA-SPECIFIC 2-THIOURIDYLASE 1"/>
    <property type="match status" value="1"/>
</dbReference>
<dbReference type="Gene3D" id="3.40.50.620">
    <property type="entry name" value="HUPs"/>
    <property type="match status" value="1"/>
</dbReference>
<dbReference type="Proteomes" id="UP000470082">
    <property type="component" value="Unassembled WGS sequence"/>
</dbReference>
<protein>
    <recommendedName>
        <fullName evidence="10">tRNA-specific 2-thiouridylase MnmA</fullName>
        <ecNumber evidence="10">2.8.1.13</ecNumber>
    </recommendedName>
</protein>
<evidence type="ECO:0000256" key="8">
    <source>
        <dbReference type="ARBA" id="ARBA00051542"/>
    </source>
</evidence>
<accession>A0A7X2T2N9</accession>
<dbReference type="GO" id="GO:0103016">
    <property type="term" value="F:tRNA-uridine 2-sulfurtransferase activity"/>
    <property type="evidence" value="ECO:0007669"/>
    <property type="project" value="UniProtKB-EC"/>
</dbReference>
<feature type="disulfide bond" description="Alternate" evidence="10">
    <location>
        <begin position="107"/>
        <end position="204"/>
    </location>
</feature>
<dbReference type="GO" id="GO:0000049">
    <property type="term" value="F:tRNA binding"/>
    <property type="evidence" value="ECO:0007669"/>
    <property type="project" value="UniProtKB-KW"/>
</dbReference>
<dbReference type="AlphaFoldDB" id="A0A7X2T2N9"/>
<keyword evidence="5 10" id="KW-0067">ATP-binding</keyword>